<dbReference type="OrthoDB" id="8550051at2"/>
<proteinExistence type="predicted"/>
<protein>
    <submittedName>
        <fullName evidence="1">Uncharacterized protein</fullName>
    </submittedName>
</protein>
<dbReference type="Proteomes" id="UP000183287">
    <property type="component" value="Unassembled WGS sequence"/>
</dbReference>
<reference evidence="2" key="1">
    <citation type="submission" date="2016-10" db="EMBL/GenBank/DDBJ databases">
        <authorList>
            <person name="Varghese N."/>
            <person name="Submissions S."/>
        </authorList>
    </citation>
    <scope>NUCLEOTIDE SEQUENCE [LARGE SCALE GENOMIC DNA]</scope>
    <source>
        <strain evidence="2">Nm44</strain>
    </source>
</reference>
<organism evidence="1 2">
    <name type="scientific">Nitrosomonas communis</name>
    <dbReference type="NCBI Taxonomy" id="44574"/>
    <lineage>
        <taxon>Bacteria</taxon>
        <taxon>Pseudomonadati</taxon>
        <taxon>Pseudomonadota</taxon>
        <taxon>Betaproteobacteria</taxon>
        <taxon>Nitrosomonadales</taxon>
        <taxon>Nitrosomonadaceae</taxon>
        <taxon>Nitrosomonas</taxon>
    </lineage>
</organism>
<gene>
    <name evidence="1" type="ORF">SAMN05421863_104915</name>
</gene>
<evidence type="ECO:0000313" key="1">
    <source>
        <dbReference type="EMBL" id="SFM74332.1"/>
    </source>
</evidence>
<accession>A0A1I4TCB1</accession>
<sequence length="138" mass="15422">MLVINDPILINRIPDPAIRSLVQQRFSEVCAGEPYDYDIHGYMVVVEPGVSVEALEREFDFPILRNPFNDTRHGEPDFTPSFEALEEHGGCYEMVFIFNDEGFGVDIFIPKQPGVDGDLLAMCAEYAIPAQAMALAQP</sequence>
<dbReference type="AlphaFoldDB" id="A0A1I4TCB1"/>
<dbReference type="EMBL" id="FOUB01000049">
    <property type="protein sequence ID" value="SFM74332.1"/>
    <property type="molecule type" value="Genomic_DNA"/>
</dbReference>
<name>A0A1I4TCB1_9PROT</name>
<dbReference type="STRING" id="44574.AAW31_10790"/>
<dbReference type="RefSeq" id="WP_143083468.1">
    <property type="nucleotide sequence ID" value="NZ_FOUB01000049.1"/>
</dbReference>
<evidence type="ECO:0000313" key="2">
    <source>
        <dbReference type="Proteomes" id="UP000183287"/>
    </source>
</evidence>
<keyword evidence="2" id="KW-1185">Reference proteome</keyword>